<proteinExistence type="predicted"/>
<evidence type="ECO:0000313" key="2">
    <source>
        <dbReference type="Proteomes" id="UP001230005"/>
    </source>
</evidence>
<keyword evidence="2" id="KW-1185">Reference proteome</keyword>
<organism evidence="1 2">
    <name type="scientific">Evansella vedderi</name>
    <dbReference type="NCBI Taxonomy" id="38282"/>
    <lineage>
        <taxon>Bacteria</taxon>
        <taxon>Bacillati</taxon>
        <taxon>Bacillota</taxon>
        <taxon>Bacilli</taxon>
        <taxon>Bacillales</taxon>
        <taxon>Bacillaceae</taxon>
        <taxon>Evansella</taxon>
    </lineage>
</organism>
<gene>
    <name evidence="1" type="ORF">J2S74_000457</name>
</gene>
<dbReference type="Proteomes" id="UP001230005">
    <property type="component" value="Unassembled WGS sequence"/>
</dbReference>
<dbReference type="EMBL" id="JAUSUG010000001">
    <property type="protein sequence ID" value="MDQ0253085.1"/>
    <property type="molecule type" value="Genomic_DNA"/>
</dbReference>
<reference evidence="1 2" key="1">
    <citation type="submission" date="2023-07" db="EMBL/GenBank/DDBJ databases">
        <title>Genomic Encyclopedia of Type Strains, Phase IV (KMG-IV): sequencing the most valuable type-strain genomes for metagenomic binning, comparative biology and taxonomic classification.</title>
        <authorList>
            <person name="Goeker M."/>
        </authorList>
    </citation>
    <scope>NUCLEOTIDE SEQUENCE [LARGE SCALE GENOMIC DNA]</scope>
    <source>
        <strain evidence="1 2">DSM 9768</strain>
    </source>
</reference>
<protein>
    <submittedName>
        <fullName evidence="1">Uncharacterized protein</fullName>
    </submittedName>
</protein>
<name>A0ABT9ZQ56_9BACI</name>
<dbReference type="RefSeq" id="WP_307321243.1">
    <property type="nucleotide sequence ID" value="NZ_JAUSUG010000001.1"/>
</dbReference>
<accession>A0ABT9ZQ56</accession>
<sequence>MSEKQTIPRSFFFRFRFEFPGNWLIYRYWVIIYRLEGLISRIVAIIYRNPPIIYRTRIIIICKHRNYLQFPFTEYRILETPKDDTS</sequence>
<comment type="caution">
    <text evidence="1">The sequence shown here is derived from an EMBL/GenBank/DDBJ whole genome shotgun (WGS) entry which is preliminary data.</text>
</comment>
<evidence type="ECO:0000313" key="1">
    <source>
        <dbReference type="EMBL" id="MDQ0253085.1"/>
    </source>
</evidence>